<reference evidence="2" key="1">
    <citation type="submission" date="2021-10" db="EMBL/GenBank/DDBJ databases">
        <title>Melipona bicolor Genome sequencing and assembly.</title>
        <authorList>
            <person name="Araujo N.S."/>
            <person name="Arias M.C."/>
        </authorList>
    </citation>
    <scope>NUCLEOTIDE SEQUENCE</scope>
    <source>
        <strain evidence="2">USP_2M_L1-L4_2017</strain>
        <tissue evidence="2">Whole body</tissue>
    </source>
</reference>
<evidence type="ECO:0000256" key="1">
    <source>
        <dbReference type="SAM" id="MobiDB-lite"/>
    </source>
</evidence>
<evidence type="ECO:0000313" key="2">
    <source>
        <dbReference type="EMBL" id="KAK1136129.1"/>
    </source>
</evidence>
<sequence>AALKVRGKKEPGPGLLKRADALRKCTAEIQGGRRRERRERRETEETKTTTKTHGQRLNIETRTNGRTMLE</sequence>
<evidence type="ECO:0000313" key="3">
    <source>
        <dbReference type="Proteomes" id="UP001177670"/>
    </source>
</evidence>
<dbReference type="Proteomes" id="UP001177670">
    <property type="component" value="Unassembled WGS sequence"/>
</dbReference>
<comment type="caution">
    <text evidence="2">The sequence shown here is derived from an EMBL/GenBank/DDBJ whole genome shotgun (WGS) entry which is preliminary data.</text>
</comment>
<name>A0AA40KWX9_9HYME</name>
<dbReference type="EMBL" id="JAHYIQ010000001">
    <property type="protein sequence ID" value="KAK1136129.1"/>
    <property type="molecule type" value="Genomic_DNA"/>
</dbReference>
<organism evidence="2 3">
    <name type="scientific">Melipona bicolor</name>
    <dbReference type="NCBI Taxonomy" id="60889"/>
    <lineage>
        <taxon>Eukaryota</taxon>
        <taxon>Metazoa</taxon>
        <taxon>Ecdysozoa</taxon>
        <taxon>Arthropoda</taxon>
        <taxon>Hexapoda</taxon>
        <taxon>Insecta</taxon>
        <taxon>Pterygota</taxon>
        <taxon>Neoptera</taxon>
        <taxon>Endopterygota</taxon>
        <taxon>Hymenoptera</taxon>
        <taxon>Apocrita</taxon>
        <taxon>Aculeata</taxon>
        <taxon>Apoidea</taxon>
        <taxon>Anthophila</taxon>
        <taxon>Apidae</taxon>
        <taxon>Melipona</taxon>
    </lineage>
</organism>
<feature type="compositionally biased region" description="Basic and acidic residues" evidence="1">
    <location>
        <begin position="39"/>
        <end position="48"/>
    </location>
</feature>
<feature type="non-terminal residue" evidence="2">
    <location>
        <position position="1"/>
    </location>
</feature>
<feature type="region of interest" description="Disordered" evidence="1">
    <location>
        <begin position="28"/>
        <end position="70"/>
    </location>
</feature>
<keyword evidence="3" id="KW-1185">Reference proteome</keyword>
<proteinExistence type="predicted"/>
<feature type="non-terminal residue" evidence="2">
    <location>
        <position position="70"/>
    </location>
</feature>
<accession>A0AA40KWX9</accession>
<feature type="compositionally biased region" description="Polar residues" evidence="1">
    <location>
        <begin position="58"/>
        <end position="70"/>
    </location>
</feature>
<gene>
    <name evidence="2" type="ORF">K0M31_000696</name>
</gene>
<dbReference type="AlphaFoldDB" id="A0AA40KWX9"/>
<protein>
    <submittedName>
        <fullName evidence="2">Uncharacterized protein</fullName>
    </submittedName>
</protein>